<dbReference type="SMART" id="SM00487">
    <property type="entry name" value="DEXDc"/>
    <property type="match status" value="1"/>
</dbReference>
<protein>
    <submittedName>
        <fullName evidence="22">Uncharacterized protein</fullName>
    </submittedName>
</protein>
<dbReference type="InterPro" id="IPR001650">
    <property type="entry name" value="Helicase_C-like"/>
</dbReference>
<dbReference type="PANTHER" id="PTHR14950">
    <property type="entry name" value="DICER-RELATED"/>
    <property type="match status" value="1"/>
</dbReference>
<dbReference type="FunFam" id="1.10.1520.10:FF:000004">
    <property type="entry name" value="Endoribonuclease dicer-like 1"/>
    <property type="match status" value="1"/>
</dbReference>
<dbReference type="OMA" id="HFCAVIP"/>
<evidence type="ECO:0000256" key="2">
    <source>
        <dbReference type="ARBA" id="ARBA00001946"/>
    </source>
</evidence>
<feature type="domain" description="RNase III" evidence="17">
    <location>
        <begin position="949"/>
        <end position="1080"/>
    </location>
</feature>
<sequence>MGAVSMEICGTQDDSSAALSFARSYQLDALEKAMKQNTIVYLETGSGKTLIAVMLLRSYAYFLRRPTQSNIAVFLVPTVVLVKQQAEVIELHTDLKVGKYWGDMGVDFWDAAIWQKQLDEYEVLVMTPKILLDALSHTYIKLDKIKVLIFDECHNARGNHPYARIMKDFYHQQMHTNDVPRIFGMTASPIKAKAKGASDSNGYWKDISALENLMHSKVYTSNSEADLAEYVPIPNAKAQFYNEDGPNALQTNLINGLNSLREKHISAVRKLGAEASTELSICNKLKKLTNTFRFCLDELGLWAAIKAGEIVSCNETDIFSWGELDVRGETTIKAFNSDVHNILALHNPSGVTAMVFEAILDRLLSQTSGWKARYIAGNQSALKSQSRNEQNNLVDEFRRGAVNILVATSILEEGLDVQSCNLVVRFDPSANICSFIQSRGRARMQNSDFLLMVKSGDQDELSRMKNYLSSGDVMRKESLSHASLPCQPVEFDEFDGISYRVPSTGAVVTLSSSVSLIYFYCSRLPSDGYFKPAPRCTIDEALETCTLQFPNSCPVQSVTVKGNVKVLKKLACLEACKLLHEKGALTDSLVPDIVVEEGLMKDTERELYDEDQARYIPPEIVGDGPRCLDTLTYHSYSMELKQDFYSDIPVHDIIVVFKSKLASDVGNMQFDMEVDWGKMSVDIKYAGMINLSDEQVTLCRQYQAALLRVLRDRSFDKLVESLKGFYKWEKNVNVPVSHYDYILLPRQWVHRSSLVDLECISSASFLRDVVQGSFSNYNKRKCAHQDDVYTKNGFLHRSVLENCLVCTPHNGYIYSISGILDGMNGNSYLSLSDGTLKTYKSYYKMRHGIDLKYENQALLCGRQVFRLKNYLLRCKQRREKESSGASVELPPELCLIIMSPISVATIYTFSFLPSIMHQVEALLLSANLRGIILDHCMQNVFIPATKVLEAITTKRCEERFHLESLETLGDSFLKYAICQQLFKTQQSNHEGLLSIKKDRIISNAALCKLGCQRKIPGFIRYDSFDPKNWIIPGDPGDCRLKKELICNTYKVYNGGIRKIKSKRVADVVEALLGAFLSSGGQVAALMFMNWLGIEVELSCITYQRNIPINPRLLVNITHVESILNYSFKDPSLVVEALTHGSYMLPEIPRCYQRLEFLGDAVLDHLITIHLYSKYPDMSPGLLTDLRSASVNNECYALSAIRAGLHKHILHASQILYKQMAAAVESFRHLSLESTFGWESETNYPKVLADIIESLAGAIFVDSGFNKEAVFKSISPLLDPLITPETLKLNPVRELNHICQTHHYAMRRFRTRENGVASITLEVEANGIVHKHTCTASDKKMAKKIACKAILKSLKESIIDL</sequence>
<dbReference type="SMART" id="SM00535">
    <property type="entry name" value="RIBOc"/>
    <property type="match status" value="2"/>
</dbReference>
<evidence type="ECO:0000259" key="17">
    <source>
        <dbReference type="PROSITE" id="PS50142"/>
    </source>
</evidence>
<dbReference type="Pfam" id="PF02170">
    <property type="entry name" value="PAZ"/>
    <property type="match status" value="1"/>
</dbReference>
<dbReference type="PROSITE" id="PS51192">
    <property type="entry name" value="HELICASE_ATP_BIND_1"/>
    <property type="match status" value="1"/>
</dbReference>
<dbReference type="GO" id="GO:0005524">
    <property type="term" value="F:ATP binding"/>
    <property type="evidence" value="ECO:0007669"/>
    <property type="project" value="UniProtKB-KW"/>
</dbReference>
<dbReference type="FunFam" id="3.30.160.380:FF:000001">
    <property type="entry name" value="Endoribonuclease dicer-like 1"/>
    <property type="match status" value="1"/>
</dbReference>
<keyword evidence="6" id="KW-0547">Nucleotide-binding</keyword>
<dbReference type="SUPFAM" id="SSF54768">
    <property type="entry name" value="dsRNA-binding domain-like"/>
    <property type="match status" value="1"/>
</dbReference>
<keyword evidence="5" id="KW-0677">Repeat</keyword>
<dbReference type="Proteomes" id="UP000596660">
    <property type="component" value="Unplaced"/>
</dbReference>
<dbReference type="SMART" id="SM00358">
    <property type="entry name" value="DSRM"/>
    <property type="match status" value="1"/>
</dbReference>
<dbReference type="Pfam" id="PF00270">
    <property type="entry name" value="DEAD"/>
    <property type="match status" value="1"/>
</dbReference>
<dbReference type="SMART" id="SM00490">
    <property type="entry name" value="HELICc"/>
    <property type="match status" value="1"/>
</dbReference>
<dbReference type="GO" id="GO:0005634">
    <property type="term" value="C:nucleus"/>
    <property type="evidence" value="ECO:0007669"/>
    <property type="project" value="TreeGrafter"/>
</dbReference>
<keyword evidence="3" id="KW-0540">Nuclease</keyword>
<dbReference type="InterPro" id="IPR011545">
    <property type="entry name" value="DEAD/DEAH_box_helicase_dom"/>
</dbReference>
<dbReference type="Gramene" id="AUR62006631-RA">
    <property type="protein sequence ID" value="AUR62006631-RA:cds"/>
    <property type="gene ID" value="AUR62006631"/>
</dbReference>
<dbReference type="GO" id="GO:0005737">
    <property type="term" value="C:cytoplasm"/>
    <property type="evidence" value="ECO:0007669"/>
    <property type="project" value="TreeGrafter"/>
</dbReference>
<evidence type="ECO:0000256" key="3">
    <source>
        <dbReference type="ARBA" id="ARBA00022722"/>
    </source>
</evidence>
<evidence type="ECO:0000256" key="5">
    <source>
        <dbReference type="ARBA" id="ARBA00022737"/>
    </source>
</evidence>
<dbReference type="GO" id="GO:0004525">
    <property type="term" value="F:ribonuclease III activity"/>
    <property type="evidence" value="ECO:0007669"/>
    <property type="project" value="InterPro"/>
</dbReference>
<feature type="domain" description="Helicase C-terminal" evidence="20">
    <location>
        <begin position="331"/>
        <end position="492"/>
    </location>
</feature>
<evidence type="ECO:0000256" key="12">
    <source>
        <dbReference type="ARBA" id="ARBA00022884"/>
    </source>
</evidence>
<keyword evidence="8" id="KW-0378">Hydrolase</keyword>
<dbReference type="PROSITE" id="PS00517">
    <property type="entry name" value="RNASE_3_1"/>
    <property type="match status" value="1"/>
</dbReference>
<dbReference type="CDD" id="cd18034">
    <property type="entry name" value="DEXHc_dicer"/>
    <property type="match status" value="1"/>
</dbReference>
<dbReference type="SUPFAM" id="SSF69065">
    <property type="entry name" value="RNase III domain-like"/>
    <property type="match status" value="2"/>
</dbReference>
<dbReference type="PANTHER" id="PTHR14950:SF70">
    <property type="entry name" value="ENDORIBONUCLEASE DICER HOMOLOG 2"/>
    <property type="match status" value="1"/>
</dbReference>
<dbReference type="InterPro" id="IPR014720">
    <property type="entry name" value="dsRBD_dom"/>
</dbReference>
<accession>A0A803L442</accession>
<dbReference type="Gene3D" id="3.40.50.300">
    <property type="entry name" value="P-loop containing nucleotide triphosphate hydrolases"/>
    <property type="match status" value="2"/>
</dbReference>
<keyword evidence="9" id="KW-0347">Helicase</keyword>
<dbReference type="Pfam" id="PF00271">
    <property type="entry name" value="Helicase_C"/>
    <property type="match status" value="1"/>
</dbReference>
<evidence type="ECO:0000313" key="22">
    <source>
        <dbReference type="EnsemblPlants" id="AUR62006631-RA:cds"/>
    </source>
</evidence>
<proteinExistence type="inferred from homology"/>
<evidence type="ECO:0000256" key="8">
    <source>
        <dbReference type="ARBA" id="ARBA00022801"/>
    </source>
</evidence>
<dbReference type="InterPro" id="IPR005034">
    <property type="entry name" value="Dicer_dimerisation"/>
</dbReference>
<evidence type="ECO:0000256" key="11">
    <source>
        <dbReference type="ARBA" id="ARBA00022842"/>
    </source>
</evidence>
<dbReference type="EnsemblPlants" id="AUR62006631-RA">
    <property type="protein sequence ID" value="AUR62006631-RA:cds"/>
    <property type="gene ID" value="AUR62006631"/>
</dbReference>
<evidence type="ECO:0000256" key="4">
    <source>
        <dbReference type="ARBA" id="ARBA00022723"/>
    </source>
</evidence>
<evidence type="ECO:0000259" key="16">
    <source>
        <dbReference type="PROSITE" id="PS50137"/>
    </source>
</evidence>
<evidence type="ECO:0000256" key="6">
    <source>
        <dbReference type="ARBA" id="ARBA00022741"/>
    </source>
</evidence>
<evidence type="ECO:0000256" key="14">
    <source>
        <dbReference type="ARBA" id="ARBA00035116"/>
    </source>
</evidence>
<dbReference type="GO" id="GO:0004386">
    <property type="term" value="F:helicase activity"/>
    <property type="evidence" value="ECO:0007669"/>
    <property type="project" value="UniProtKB-KW"/>
</dbReference>
<dbReference type="PROSITE" id="PS51327">
    <property type="entry name" value="DICER_DSRBF"/>
    <property type="match status" value="1"/>
</dbReference>
<dbReference type="GO" id="GO:0003723">
    <property type="term" value="F:RNA binding"/>
    <property type="evidence" value="ECO:0007669"/>
    <property type="project" value="UniProtKB-UniRule"/>
</dbReference>
<evidence type="ECO:0000259" key="19">
    <source>
        <dbReference type="PROSITE" id="PS51192"/>
    </source>
</evidence>
<feature type="domain" description="DRBM" evidence="16">
    <location>
        <begin position="1289"/>
        <end position="1355"/>
    </location>
</feature>
<reference evidence="22" key="2">
    <citation type="submission" date="2021-03" db="UniProtKB">
        <authorList>
            <consortium name="EnsemblPlants"/>
        </authorList>
    </citation>
    <scope>IDENTIFICATION</scope>
</reference>
<evidence type="ECO:0000256" key="7">
    <source>
        <dbReference type="ARBA" id="ARBA00022759"/>
    </source>
</evidence>
<evidence type="ECO:0000313" key="23">
    <source>
        <dbReference type="Proteomes" id="UP000596660"/>
    </source>
</evidence>
<dbReference type="PROSITE" id="PS51194">
    <property type="entry name" value="HELICASE_CTER"/>
    <property type="match status" value="1"/>
</dbReference>
<dbReference type="Gene3D" id="3.30.160.380">
    <property type="entry name" value="Dicer dimerisation domain"/>
    <property type="match status" value="1"/>
</dbReference>
<feature type="domain" description="PAZ" evidence="18">
    <location>
        <begin position="790"/>
        <end position="898"/>
    </location>
</feature>
<organism evidence="22 23">
    <name type="scientific">Chenopodium quinoa</name>
    <name type="common">Quinoa</name>
    <dbReference type="NCBI Taxonomy" id="63459"/>
    <lineage>
        <taxon>Eukaryota</taxon>
        <taxon>Viridiplantae</taxon>
        <taxon>Streptophyta</taxon>
        <taxon>Embryophyta</taxon>
        <taxon>Tracheophyta</taxon>
        <taxon>Spermatophyta</taxon>
        <taxon>Magnoliopsida</taxon>
        <taxon>eudicotyledons</taxon>
        <taxon>Gunneridae</taxon>
        <taxon>Pentapetalae</taxon>
        <taxon>Caryophyllales</taxon>
        <taxon>Chenopodiaceae</taxon>
        <taxon>Chenopodioideae</taxon>
        <taxon>Atripliceae</taxon>
        <taxon>Chenopodium</taxon>
    </lineage>
</organism>
<keyword evidence="4" id="KW-0479">Metal-binding</keyword>
<evidence type="ECO:0000259" key="18">
    <source>
        <dbReference type="PROSITE" id="PS50821"/>
    </source>
</evidence>
<keyword evidence="12 15" id="KW-0694">RNA-binding</keyword>
<evidence type="ECO:0000259" key="21">
    <source>
        <dbReference type="PROSITE" id="PS51327"/>
    </source>
</evidence>
<feature type="domain" description="Dicer dsRNA-binding fold" evidence="21">
    <location>
        <begin position="513"/>
        <end position="599"/>
    </location>
</feature>
<evidence type="ECO:0000256" key="13">
    <source>
        <dbReference type="ARBA" id="ARBA00023211"/>
    </source>
</evidence>
<evidence type="ECO:0000256" key="15">
    <source>
        <dbReference type="PROSITE-ProRule" id="PRU00657"/>
    </source>
</evidence>
<evidence type="ECO:0000256" key="10">
    <source>
        <dbReference type="ARBA" id="ARBA00022840"/>
    </source>
</evidence>
<dbReference type="Gene3D" id="1.10.1520.10">
    <property type="entry name" value="Ribonuclease III domain"/>
    <property type="match status" value="2"/>
</dbReference>
<evidence type="ECO:0000256" key="1">
    <source>
        <dbReference type="ARBA" id="ARBA00001936"/>
    </source>
</evidence>
<dbReference type="GO" id="GO:0010267">
    <property type="term" value="P:ta-siRNA processing"/>
    <property type="evidence" value="ECO:0007669"/>
    <property type="project" value="UniProtKB-ARBA"/>
</dbReference>
<feature type="domain" description="RNase III" evidence="17">
    <location>
        <begin position="1116"/>
        <end position="1263"/>
    </location>
</feature>
<comment type="similarity">
    <text evidence="14 15">Belongs to the helicase family. Dicer subfamily.</text>
</comment>
<dbReference type="PROSITE" id="PS50821">
    <property type="entry name" value="PAZ"/>
    <property type="match status" value="1"/>
</dbReference>
<dbReference type="InterPro" id="IPR000999">
    <property type="entry name" value="RNase_III_dom"/>
</dbReference>
<dbReference type="Gene3D" id="3.30.160.20">
    <property type="match status" value="1"/>
</dbReference>
<dbReference type="SMART" id="SM00949">
    <property type="entry name" value="PAZ"/>
    <property type="match status" value="1"/>
</dbReference>
<comment type="cofactor">
    <cofactor evidence="1">
        <name>Mn(2+)</name>
        <dbReference type="ChEBI" id="CHEBI:29035"/>
    </cofactor>
</comment>
<keyword evidence="10" id="KW-0067">ATP-binding</keyword>
<dbReference type="PROSITE" id="PS50142">
    <property type="entry name" value="RNASE_3_2"/>
    <property type="match status" value="2"/>
</dbReference>
<dbReference type="CDD" id="cd00593">
    <property type="entry name" value="RIBOc"/>
    <property type="match status" value="2"/>
</dbReference>
<dbReference type="InterPro" id="IPR038248">
    <property type="entry name" value="Dicer_dimer_sf"/>
</dbReference>
<dbReference type="SUPFAM" id="SSF52540">
    <property type="entry name" value="P-loop containing nucleoside triphosphate hydrolases"/>
    <property type="match status" value="1"/>
</dbReference>
<name>A0A803L442_CHEQI</name>
<dbReference type="Pfam" id="PF00636">
    <property type="entry name" value="Ribonuclease_3"/>
    <property type="match status" value="2"/>
</dbReference>
<dbReference type="FunFam" id="3.40.50.300:FF:000705">
    <property type="entry name" value="Endoribonuclease dicer-like protein"/>
    <property type="match status" value="1"/>
</dbReference>
<evidence type="ECO:0000256" key="9">
    <source>
        <dbReference type="ARBA" id="ARBA00022806"/>
    </source>
</evidence>
<dbReference type="PROSITE" id="PS50137">
    <property type="entry name" value="DS_RBD"/>
    <property type="match status" value="1"/>
</dbReference>
<dbReference type="Pfam" id="PF03368">
    <property type="entry name" value="Dicer_dimer"/>
    <property type="match status" value="1"/>
</dbReference>
<dbReference type="InterPro" id="IPR003100">
    <property type="entry name" value="PAZ_dom"/>
</dbReference>
<dbReference type="InterPro" id="IPR027417">
    <property type="entry name" value="P-loop_NTPase"/>
</dbReference>
<dbReference type="InterPro" id="IPR036085">
    <property type="entry name" value="PAZ_dom_sf"/>
</dbReference>
<reference evidence="22" key="1">
    <citation type="journal article" date="2017" name="Nature">
        <title>The genome of Chenopodium quinoa.</title>
        <authorList>
            <person name="Jarvis D.E."/>
            <person name="Ho Y.S."/>
            <person name="Lightfoot D.J."/>
            <person name="Schmoeckel S.M."/>
            <person name="Li B."/>
            <person name="Borm T.J.A."/>
            <person name="Ohyanagi H."/>
            <person name="Mineta K."/>
            <person name="Michell C.T."/>
            <person name="Saber N."/>
            <person name="Kharbatia N.M."/>
            <person name="Rupper R.R."/>
            <person name="Sharp A.R."/>
            <person name="Dally N."/>
            <person name="Boughton B.A."/>
            <person name="Woo Y.H."/>
            <person name="Gao G."/>
            <person name="Schijlen E.G.W.M."/>
            <person name="Guo X."/>
            <person name="Momin A.A."/>
            <person name="Negrao S."/>
            <person name="Al-Babili S."/>
            <person name="Gehring C."/>
            <person name="Roessner U."/>
            <person name="Jung C."/>
            <person name="Murphy K."/>
            <person name="Arold S.T."/>
            <person name="Gojobori T."/>
            <person name="van der Linden C.G."/>
            <person name="van Loo E.N."/>
            <person name="Jellen E.N."/>
            <person name="Maughan P.J."/>
            <person name="Tester M."/>
        </authorList>
    </citation>
    <scope>NUCLEOTIDE SEQUENCE [LARGE SCALE GENOMIC DNA]</scope>
    <source>
        <strain evidence="22">cv. PI 614886</strain>
    </source>
</reference>
<keyword evidence="13" id="KW-0464">Manganese</keyword>
<keyword evidence="11" id="KW-0460">Magnesium</keyword>
<evidence type="ECO:0000259" key="20">
    <source>
        <dbReference type="PROSITE" id="PS51194"/>
    </source>
</evidence>
<keyword evidence="23" id="KW-1185">Reference proteome</keyword>
<feature type="domain" description="Helicase ATP-binding" evidence="19">
    <location>
        <begin position="29"/>
        <end position="207"/>
    </location>
</feature>
<dbReference type="GO" id="GO:0046872">
    <property type="term" value="F:metal ion binding"/>
    <property type="evidence" value="ECO:0007669"/>
    <property type="project" value="UniProtKB-KW"/>
</dbReference>
<dbReference type="InterPro" id="IPR014001">
    <property type="entry name" value="Helicase_ATP-bd"/>
</dbReference>
<keyword evidence="7" id="KW-0255">Endonuclease</keyword>
<comment type="cofactor">
    <cofactor evidence="2">
        <name>Mg(2+)</name>
        <dbReference type="ChEBI" id="CHEBI:18420"/>
    </cofactor>
</comment>
<dbReference type="Gene3D" id="2.170.260.10">
    <property type="entry name" value="paz domain"/>
    <property type="match status" value="1"/>
</dbReference>
<dbReference type="InterPro" id="IPR036389">
    <property type="entry name" value="RNase_III_sf"/>
</dbReference>
<dbReference type="SUPFAM" id="SSF101690">
    <property type="entry name" value="PAZ domain"/>
    <property type="match status" value="1"/>
</dbReference>